<evidence type="ECO:0000313" key="1">
    <source>
        <dbReference type="EMBL" id="BBY78759.1"/>
    </source>
</evidence>
<gene>
    <name evidence="1" type="ORF">MPRF_56580</name>
</gene>
<organism evidence="1 2">
    <name type="scientific">Mycolicibacterium parafortuitum</name>
    <name type="common">Mycobacterium parafortuitum</name>
    <dbReference type="NCBI Taxonomy" id="39692"/>
    <lineage>
        <taxon>Bacteria</taxon>
        <taxon>Bacillati</taxon>
        <taxon>Actinomycetota</taxon>
        <taxon>Actinomycetes</taxon>
        <taxon>Mycobacteriales</taxon>
        <taxon>Mycobacteriaceae</taxon>
        <taxon>Mycolicibacterium</taxon>
    </lineage>
</organism>
<proteinExistence type="predicted"/>
<evidence type="ECO:0000313" key="2">
    <source>
        <dbReference type="Proteomes" id="UP000466554"/>
    </source>
</evidence>
<dbReference type="AlphaFoldDB" id="A0A7I7UDL3"/>
<protein>
    <submittedName>
        <fullName evidence="1">Uncharacterized protein</fullName>
    </submittedName>
</protein>
<name>A0A7I7UDL3_MYCPF</name>
<dbReference type="Proteomes" id="UP000466554">
    <property type="component" value="Chromosome"/>
</dbReference>
<dbReference type="EMBL" id="AP022598">
    <property type="protein sequence ID" value="BBY78759.1"/>
    <property type="molecule type" value="Genomic_DNA"/>
</dbReference>
<sequence>MHADRLENIDRLPNWIVDIAAFVGRQPWSAYRQIRHGLGAMGRDQVGRFTKRKGPVQTLRDKLEDAVPVRGCHREDQVGAHGNLRRKLPRFERTGVPA</sequence>
<accession>A0A7I7UDL3</accession>
<reference evidence="1 2" key="1">
    <citation type="journal article" date="2019" name="Emerg. Microbes Infect.">
        <title>Comprehensive subspecies identification of 175 nontuberculous mycobacteria species based on 7547 genomic profiles.</title>
        <authorList>
            <person name="Matsumoto Y."/>
            <person name="Kinjo T."/>
            <person name="Motooka D."/>
            <person name="Nabeya D."/>
            <person name="Jung N."/>
            <person name="Uechi K."/>
            <person name="Horii T."/>
            <person name="Iida T."/>
            <person name="Fujita J."/>
            <person name="Nakamura S."/>
        </authorList>
    </citation>
    <scope>NUCLEOTIDE SEQUENCE [LARGE SCALE GENOMIC DNA]</scope>
    <source>
        <strain evidence="1 2">JCM 6367</strain>
    </source>
</reference>